<dbReference type="Gene3D" id="3.80.10.10">
    <property type="entry name" value="Ribonuclease Inhibitor"/>
    <property type="match status" value="1"/>
</dbReference>
<sequence>MDAQVLFETQAACIRVPPEVLHQIFVLLVPHQKTLNQCARTCRKWGRVAIPVLWKRPRFYHLADVEKFAATLMAPHNLMRGLEPHSSLAQQAISPYAKLVESLSFSTLPEHDRNNPHLAVLLDTIINCLVIVSTPPAYTGSSQQGVSGRSLLQMCTIKRARSLSRNGDMGVRPYSATGLPLGNTSGKDCAAVIKPAVGVALIQAQCSSEAAVVLQNGGVDATAAGAAVGAVATTNAGPQGLLPFLVPAAVDDTQLHYGHLSTPAAGQSPLLDYTLSNGNAINTRALAIRYANQPGAVYTTTLRQLDLRFCKGVRNYSLQKLAPKLKPLSVLNLAGGLRTDITIAKLSQHMSNLRRVSLAWTSNLTDFGVSELVQKCKSIEALDLTYCTQLKDMSMFAIAHSLHNLKALSVAYCAGVTDIGIREVAIRCTIIQVLNVAKCMNVSEILRRSLAEQRIATLCDSFEPFTISDSHSPKPFSLSEFTK</sequence>
<dbReference type="InterPro" id="IPR036047">
    <property type="entry name" value="F-box-like_dom_sf"/>
</dbReference>
<dbReference type="GO" id="GO:0031146">
    <property type="term" value="P:SCF-dependent proteasomal ubiquitin-dependent protein catabolic process"/>
    <property type="evidence" value="ECO:0007669"/>
    <property type="project" value="TreeGrafter"/>
</dbReference>
<feature type="domain" description="F-box/LRR-repeat protein 15-like leucin rich repeat" evidence="2">
    <location>
        <begin position="300"/>
        <end position="445"/>
    </location>
</feature>
<dbReference type="Proteomes" id="UP001151518">
    <property type="component" value="Unassembled WGS sequence"/>
</dbReference>
<dbReference type="AlphaFoldDB" id="A0A9W8G5J8"/>
<accession>A0A9W8G5J8</accession>
<dbReference type="Gene3D" id="1.20.1280.50">
    <property type="match status" value="1"/>
</dbReference>
<evidence type="ECO:0000313" key="3">
    <source>
        <dbReference type="EMBL" id="KAJ2675708.1"/>
    </source>
</evidence>
<dbReference type="InterPro" id="IPR001810">
    <property type="entry name" value="F-box_dom"/>
</dbReference>
<dbReference type="SUPFAM" id="SSF52047">
    <property type="entry name" value="RNI-like"/>
    <property type="match status" value="1"/>
</dbReference>
<feature type="domain" description="F-box" evidence="1">
    <location>
        <begin position="16"/>
        <end position="59"/>
    </location>
</feature>
<name>A0A9W8G5J8_9FUNG</name>
<protein>
    <recommendedName>
        <fullName evidence="5">F-box domain-containing protein</fullName>
    </recommendedName>
</protein>
<dbReference type="GO" id="GO:0019005">
    <property type="term" value="C:SCF ubiquitin ligase complex"/>
    <property type="evidence" value="ECO:0007669"/>
    <property type="project" value="TreeGrafter"/>
</dbReference>
<dbReference type="PANTHER" id="PTHR13318">
    <property type="entry name" value="PARTNER OF PAIRED, ISOFORM B-RELATED"/>
    <property type="match status" value="1"/>
</dbReference>
<gene>
    <name evidence="3" type="ORF">GGI25_003906</name>
</gene>
<comment type="caution">
    <text evidence="3">The sequence shown here is derived from an EMBL/GenBank/DDBJ whole genome shotgun (WGS) entry which is preliminary data.</text>
</comment>
<proteinExistence type="predicted"/>
<dbReference type="SMART" id="SM00367">
    <property type="entry name" value="LRR_CC"/>
    <property type="match status" value="4"/>
</dbReference>
<evidence type="ECO:0000259" key="2">
    <source>
        <dbReference type="Pfam" id="PF25372"/>
    </source>
</evidence>
<evidence type="ECO:0008006" key="5">
    <source>
        <dbReference type="Google" id="ProtNLM"/>
    </source>
</evidence>
<dbReference type="OrthoDB" id="10257471at2759"/>
<evidence type="ECO:0000259" key="1">
    <source>
        <dbReference type="Pfam" id="PF12937"/>
    </source>
</evidence>
<evidence type="ECO:0000313" key="4">
    <source>
        <dbReference type="Proteomes" id="UP001151518"/>
    </source>
</evidence>
<dbReference type="InterPro" id="IPR032675">
    <property type="entry name" value="LRR_dom_sf"/>
</dbReference>
<organism evidence="3 4">
    <name type="scientific">Coemansia spiralis</name>
    <dbReference type="NCBI Taxonomy" id="417178"/>
    <lineage>
        <taxon>Eukaryota</taxon>
        <taxon>Fungi</taxon>
        <taxon>Fungi incertae sedis</taxon>
        <taxon>Zoopagomycota</taxon>
        <taxon>Kickxellomycotina</taxon>
        <taxon>Kickxellomycetes</taxon>
        <taxon>Kickxellales</taxon>
        <taxon>Kickxellaceae</taxon>
        <taxon>Coemansia</taxon>
    </lineage>
</organism>
<dbReference type="EMBL" id="JANBTW010000046">
    <property type="protein sequence ID" value="KAJ2675708.1"/>
    <property type="molecule type" value="Genomic_DNA"/>
</dbReference>
<dbReference type="SUPFAM" id="SSF81383">
    <property type="entry name" value="F-box domain"/>
    <property type="match status" value="1"/>
</dbReference>
<dbReference type="InterPro" id="IPR057207">
    <property type="entry name" value="FBXL15_LRR"/>
</dbReference>
<dbReference type="Pfam" id="PF12937">
    <property type="entry name" value="F-box-like"/>
    <property type="match status" value="1"/>
</dbReference>
<reference evidence="3" key="1">
    <citation type="submission" date="2022-07" db="EMBL/GenBank/DDBJ databases">
        <title>Phylogenomic reconstructions and comparative analyses of Kickxellomycotina fungi.</title>
        <authorList>
            <person name="Reynolds N.K."/>
            <person name="Stajich J.E."/>
            <person name="Barry K."/>
            <person name="Grigoriev I.V."/>
            <person name="Crous P."/>
            <person name="Smith M.E."/>
        </authorList>
    </citation>
    <scope>NUCLEOTIDE SEQUENCE</scope>
    <source>
        <strain evidence="3">NRRL 3115</strain>
    </source>
</reference>
<dbReference type="Pfam" id="PF25372">
    <property type="entry name" value="DUF7885"/>
    <property type="match status" value="1"/>
</dbReference>
<dbReference type="InterPro" id="IPR006553">
    <property type="entry name" value="Leu-rich_rpt_Cys-con_subtyp"/>
</dbReference>